<feature type="region of interest" description="Disordered" evidence="12">
    <location>
        <begin position="1"/>
        <end position="62"/>
    </location>
</feature>
<evidence type="ECO:0000259" key="13">
    <source>
        <dbReference type="PROSITE" id="PS50089"/>
    </source>
</evidence>
<dbReference type="GO" id="GO:0008270">
    <property type="term" value="F:zinc ion binding"/>
    <property type="evidence" value="ECO:0007669"/>
    <property type="project" value="UniProtKB-KW"/>
</dbReference>
<dbReference type="InterPro" id="IPR001841">
    <property type="entry name" value="Znf_RING"/>
</dbReference>
<evidence type="ECO:0000256" key="2">
    <source>
        <dbReference type="ARBA" id="ARBA00004906"/>
    </source>
</evidence>
<dbReference type="UniPathway" id="UPA00143"/>
<sequence length="366" mass="40496">MAKFSLLGDEEDDEGPSCPALKRPRFDYAATPFSSDEDNEPPRRQEEQEEDDDVQIDGENDDFIITSPRLRGEWITEDGAGEENSELNVDSISADANQEDPRPLSTNSDRSISVFLTDPDVLDCCICFEALTVPVFQCENGHIACSSCCTKLGNKCPSCSWPIGYNRCRAIEKVLESVKIACQNKQYGCKEMVSYSEIKDHETTCTHAPCSCPLTSCNFISSAKQLYQHFRSQHADSAVLFQYNCDFTVTLNEGDKFLVLQERDGGGLFILNNETETLGNLVSVSCIGPYSFGKSYYNLLAKCDGNTLRLESFATCTQGQADYSLSSVYLLIPPGFFGSSGQLKLDLFIERHDQSPGCSERSVEAA</sequence>
<dbReference type="InterPro" id="IPR013010">
    <property type="entry name" value="Znf_SIAH"/>
</dbReference>
<dbReference type="GO" id="GO:0061630">
    <property type="term" value="F:ubiquitin protein ligase activity"/>
    <property type="evidence" value="ECO:0007669"/>
    <property type="project" value="UniProtKB-EC"/>
</dbReference>
<dbReference type="PANTHER" id="PTHR46632">
    <property type="entry name" value="E3 UBIQUITIN-PROTEIN LIGASE SINA-LIKE 4"/>
    <property type="match status" value="1"/>
</dbReference>
<evidence type="ECO:0000256" key="6">
    <source>
        <dbReference type="ARBA" id="ARBA00022723"/>
    </source>
</evidence>
<organism evidence="15 16">
    <name type="scientific">Morus notabilis</name>
    <dbReference type="NCBI Taxonomy" id="981085"/>
    <lineage>
        <taxon>Eukaryota</taxon>
        <taxon>Viridiplantae</taxon>
        <taxon>Streptophyta</taxon>
        <taxon>Embryophyta</taxon>
        <taxon>Tracheophyta</taxon>
        <taxon>Spermatophyta</taxon>
        <taxon>Magnoliopsida</taxon>
        <taxon>eudicotyledons</taxon>
        <taxon>Gunneridae</taxon>
        <taxon>Pentapetalae</taxon>
        <taxon>rosids</taxon>
        <taxon>fabids</taxon>
        <taxon>Rosales</taxon>
        <taxon>Moraceae</taxon>
        <taxon>Moreae</taxon>
        <taxon>Morus</taxon>
    </lineage>
</organism>
<dbReference type="EMBL" id="KE345919">
    <property type="protein sequence ID" value="EXC20573.1"/>
    <property type="molecule type" value="Genomic_DNA"/>
</dbReference>
<evidence type="ECO:0000256" key="12">
    <source>
        <dbReference type="SAM" id="MobiDB-lite"/>
    </source>
</evidence>
<keyword evidence="9" id="KW-0862">Zinc</keyword>
<dbReference type="AlphaFoldDB" id="W9S0Z7"/>
<comment type="function">
    <text evidence="10">E3 ubiquitin-protein ligase that mediates ubiquitination and subsequent proteasomal degradation of target proteins. E3 ubiquitin ligases accept ubiquitin from an E2 ubiquitin-conjugating enzyme in the form of a thioester and then directly transfers the ubiquitin to targeted substrates. It probably triggers the ubiquitin-mediated degradation of different substrates.</text>
</comment>
<evidence type="ECO:0000256" key="11">
    <source>
        <dbReference type="PROSITE-ProRule" id="PRU00455"/>
    </source>
</evidence>
<keyword evidence="7 11" id="KW-0863">Zinc-finger</keyword>
<dbReference type="InterPro" id="IPR013083">
    <property type="entry name" value="Znf_RING/FYVE/PHD"/>
</dbReference>
<dbReference type="Proteomes" id="UP000030645">
    <property type="component" value="Unassembled WGS sequence"/>
</dbReference>
<comment type="pathway">
    <text evidence="2">Protein modification; protein ubiquitination.</text>
</comment>
<dbReference type="Pfam" id="PF21361">
    <property type="entry name" value="Sina_ZnF"/>
    <property type="match status" value="1"/>
</dbReference>
<name>W9S0Z7_9ROSA</name>
<reference evidence="16" key="1">
    <citation type="submission" date="2013-01" db="EMBL/GenBank/DDBJ databases">
        <title>Draft Genome Sequence of a Mulberry Tree, Morus notabilis C.K. Schneid.</title>
        <authorList>
            <person name="He N."/>
            <person name="Zhao S."/>
        </authorList>
    </citation>
    <scope>NUCLEOTIDE SEQUENCE</scope>
</reference>
<accession>W9S0Z7</accession>
<evidence type="ECO:0000256" key="3">
    <source>
        <dbReference type="ARBA" id="ARBA00009119"/>
    </source>
</evidence>
<dbReference type="PANTHER" id="PTHR46632:SF16">
    <property type="entry name" value="E3 UBIQUITIN-PROTEIN LIGASE SINA-LIKE 10"/>
    <property type="match status" value="1"/>
</dbReference>
<evidence type="ECO:0000256" key="1">
    <source>
        <dbReference type="ARBA" id="ARBA00000900"/>
    </source>
</evidence>
<comment type="similarity">
    <text evidence="3">Belongs to the SINA (Seven in absentia) family.</text>
</comment>
<dbReference type="PROSITE" id="PS50089">
    <property type="entry name" value="ZF_RING_2"/>
    <property type="match status" value="1"/>
</dbReference>
<evidence type="ECO:0000256" key="5">
    <source>
        <dbReference type="ARBA" id="ARBA00022679"/>
    </source>
</evidence>
<dbReference type="Gene3D" id="3.30.40.10">
    <property type="entry name" value="Zinc/RING finger domain, C3HC4 (zinc finger)"/>
    <property type="match status" value="1"/>
</dbReference>
<dbReference type="KEGG" id="mnt:21409755"/>
<keyword evidence="5" id="KW-0808">Transferase</keyword>
<evidence type="ECO:0000256" key="10">
    <source>
        <dbReference type="ARBA" id="ARBA00024004"/>
    </source>
</evidence>
<feature type="domain" description="RING-type" evidence="13">
    <location>
        <begin position="124"/>
        <end position="160"/>
    </location>
</feature>
<dbReference type="EC" id="2.3.2.27" evidence="4"/>
<dbReference type="InterPro" id="IPR049548">
    <property type="entry name" value="Sina-like_RING"/>
</dbReference>
<evidence type="ECO:0000256" key="9">
    <source>
        <dbReference type="ARBA" id="ARBA00022833"/>
    </source>
</evidence>
<keyword evidence="8" id="KW-0833">Ubl conjugation pathway</keyword>
<dbReference type="SUPFAM" id="SSF49599">
    <property type="entry name" value="TRAF domain-like"/>
    <property type="match status" value="1"/>
</dbReference>
<evidence type="ECO:0000313" key="16">
    <source>
        <dbReference type="Proteomes" id="UP000030645"/>
    </source>
</evidence>
<keyword evidence="6" id="KW-0479">Metal-binding</keyword>
<dbReference type="Pfam" id="PF21362">
    <property type="entry name" value="Sina_RING"/>
    <property type="match status" value="1"/>
</dbReference>
<dbReference type="GO" id="GO:0016567">
    <property type="term" value="P:protein ubiquitination"/>
    <property type="evidence" value="ECO:0007669"/>
    <property type="project" value="UniProtKB-UniPathway"/>
</dbReference>
<dbReference type="SUPFAM" id="SSF57850">
    <property type="entry name" value="RING/U-box"/>
    <property type="match status" value="1"/>
</dbReference>
<evidence type="ECO:0000256" key="7">
    <source>
        <dbReference type="ARBA" id="ARBA00022771"/>
    </source>
</evidence>
<gene>
    <name evidence="15" type="ORF">L484_027128</name>
</gene>
<proteinExistence type="inferred from homology"/>
<feature type="domain" description="SIAH-type" evidence="14">
    <location>
        <begin position="177"/>
        <end position="235"/>
    </location>
</feature>
<keyword evidence="16" id="KW-1185">Reference proteome</keyword>
<evidence type="ECO:0000256" key="8">
    <source>
        <dbReference type="ARBA" id="ARBA00022786"/>
    </source>
</evidence>
<dbReference type="PROSITE" id="PS51081">
    <property type="entry name" value="ZF_SIAH"/>
    <property type="match status" value="1"/>
</dbReference>
<comment type="catalytic activity">
    <reaction evidence="1">
        <text>S-ubiquitinyl-[E2 ubiquitin-conjugating enzyme]-L-cysteine + [acceptor protein]-L-lysine = [E2 ubiquitin-conjugating enzyme]-L-cysteine + N(6)-ubiquitinyl-[acceptor protein]-L-lysine.</text>
        <dbReference type="EC" id="2.3.2.27"/>
    </reaction>
</comment>
<dbReference type="eggNOG" id="KOG3002">
    <property type="taxonomic scope" value="Eukaryota"/>
</dbReference>
<evidence type="ECO:0000259" key="14">
    <source>
        <dbReference type="PROSITE" id="PS51081"/>
    </source>
</evidence>
<evidence type="ECO:0000313" key="15">
    <source>
        <dbReference type="EMBL" id="EXC20573.1"/>
    </source>
</evidence>
<protein>
    <recommendedName>
        <fullName evidence="4">RING-type E3 ubiquitin transferase</fullName>
        <ecNumber evidence="4">2.3.2.27</ecNumber>
    </recommendedName>
</protein>
<feature type="compositionally biased region" description="Acidic residues" evidence="12">
    <location>
        <begin position="47"/>
        <end position="62"/>
    </location>
</feature>
<dbReference type="CDD" id="cd16571">
    <property type="entry name" value="RING-HC_SIAHs"/>
    <property type="match status" value="1"/>
</dbReference>
<evidence type="ECO:0000256" key="4">
    <source>
        <dbReference type="ARBA" id="ARBA00012483"/>
    </source>
</evidence>
<dbReference type="OrthoDB" id="4788989at2759"/>
<dbReference type="InterPro" id="IPR044286">
    <property type="entry name" value="SINL_plant"/>
</dbReference>
<dbReference type="STRING" id="981085.W9S0Z7"/>